<evidence type="ECO:0000313" key="3">
    <source>
        <dbReference type="Proteomes" id="UP000585474"/>
    </source>
</evidence>
<dbReference type="EMBL" id="BJWL01000007">
    <property type="protein sequence ID" value="GFY90773.1"/>
    <property type="molecule type" value="Genomic_DNA"/>
</dbReference>
<keyword evidence="3" id="KW-1185">Reference proteome</keyword>
<feature type="region of interest" description="Disordered" evidence="1">
    <location>
        <begin position="1"/>
        <end position="20"/>
    </location>
</feature>
<proteinExistence type="predicted"/>
<dbReference type="Proteomes" id="UP000585474">
    <property type="component" value="Unassembled WGS sequence"/>
</dbReference>
<accession>A0A7J0EWJ4</accession>
<evidence type="ECO:0000256" key="1">
    <source>
        <dbReference type="SAM" id="MobiDB-lite"/>
    </source>
</evidence>
<comment type="caution">
    <text evidence="2">The sequence shown here is derived from an EMBL/GenBank/DDBJ whole genome shotgun (WGS) entry which is preliminary data.</text>
</comment>
<name>A0A7J0EWJ4_9ERIC</name>
<protein>
    <submittedName>
        <fullName evidence="2">Uncharacterized protein</fullName>
    </submittedName>
</protein>
<organism evidence="2 3">
    <name type="scientific">Actinidia rufa</name>
    <dbReference type="NCBI Taxonomy" id="165716"/>
    <lineage>
        <taxon>Eukaryota</taxon>
        <taxon>Viridiplantae</taxon>
        <taxon>Streptophyta</taxon>
        <taxon>Embryophyta</taxon>
        <taxon>Tracheophyta</taxon>
        <taxon>Spermatophyta</taxon>
        <taxon>Magnoliopsida</taxon>
        <taxon>eudicotyledons</taxon>
        <taxon>Gunneridae</taxon>
        <taxon>Pentapetalae</taxon>
        <taxon>asterids</taxon>
        <taxon>Ericales</taxon>
        <taxon>Actinidiaceae</taxon>
        <taxon>Actinidia</taxon>
    </lineage>
</organism>
<evidence type="ECO:0000313" key="2">
    <source>
        <dbReference type="EMBL" id="GFY90773.1"/>
    </source>
</evidence>
<gene>
    <name evidence="2" type="ORF">Acr_07g0009700</name>
</gene>
<reference evidence="2 3" key="1">
    <citation type="submission" date="2019-07" db="EMBL/GenBank/DDBJ databases">
        <title>De Novo Assembly of kiwifruit Actinidia rufa.</title>
        <authorList>
            <person name="Sugita-Konishi S."/>
            <person name="Sato K."/>
            <person name="Mori E."/>
            <person name="Abe Y."/>
            <person name="Kisaki G."/>
            <person name="Hamano K."/>
            <person name="Suezawa K."/>
            <person name="Otani M."/>
            <person name="Fukuda T."/>
            <person name="Manabe T."/>
            <person name="Gomi K."/>
            <person name="Tabuchi M."/>
            <person name="Akimitsu K."/>
            <person name="Kataoka I."/>
        </authorList>
    </citation>
    <scope>NUCLEOTIDE SEQUENCE [LARGE SCALE GENOMIC DNA]</scope>
    <source>
        <strain evidence="3">cv. Fuchu</strain>
    </source>
</reference>
<sequence>MVMAASARSNPRRKKAEDEGGGWASFAAVITGEGFAVCCGFRPRGPIWVKSDFDGGYAADPSNYLVFGLDILGWRVVFNGGRGRMGKGLKWRGEGFISVGEGGWWGGGLAKGLLDHGEADR</sequence>
<dbReference type="AlphaFoldDB" id="A0A7J0EWJ4"/>